<dbReference type="EMBL" id="JBEPNW010000002">
    <property type="protein sequence ID" value="MET3868034.1"/>
    <property type="molecule type" value="Genomic_DNA"/>
</dbReference>
<sequence>MSIVSYLDLALALPAALALAAPEPRPAAPAPEDMRLTPAEAAELLPRVGMVHVQVGHVRARWERGDLIAALRAGRDRRLTLAARSAGFGLSFVRDSGESVLVQTDDAKVRGWLERQAKRAGD</sequence>
<reference evidence="2 3" key="1">
    <citation type="submission" date="2024-06" db="EMBL/GenBank/DDBJ databases">
        <title>Genomics of switchgrass bacterial isolates.</title>
        <authorList>
            <person name="Shade A."/>
        </authorList>
    </citation>
    <scope>NUCLEOTIDE SEQUENCE [LARGE SCALE GENOMIC DNA]</scope>
    <source>
        <strain evidence="2 3">PvP084</strain>
    </source>
</reference>
<evidence type="ECO:0000256" key="1">
    <source>
        <dbReference type="SAM" id="SignalP"/>
    </source>
</evidence>
<feature type="chain" id="PRO_5045611534" evidence="1">
    <location>
        <begin position="21"/>
        <end position="122"/>
    </location>
</feature>
<name>A0ABV2NND4_9HYPH</name>
<keyword evidence="1" id="KW-0732">Signal</keyword>
<feature type="signal peptide" evidence="1">
    <location>
        <begin position="1"/>
        <end position="20"/>
    </location>
</feature>
<evidence type="ECO:0000313" key="3">
    <source>
        <dbReference type="Proteomes" id="UP001549119"/>
    </source>
</evidence>
<accession>A0ABV2NND4</accession>
<proteinExistence type="predicted"/>
<dbReference type="RefSeq" id="WP_209650548.1">
    <property type="nucleotide sequence ID" value="NZ_JBEPNV010000001.1"/>
</dbReference>
<organism evidence="2 3">
    <name type="scientific">Methylobacterium radiotolerans</name>
    <dbReference type="NCBI Taxonomy" id="31998"/>
    <lineage>
        <taxon>Bacteria</taxon>
        <taxon>Pseudomonadati</taxon>
        <taxon>Pseudomonadota</taxon>
        <taxon>Alphaproteobacteria</taxon>
        <taxon>Hyphomicrobiales</taxon>
        <taxon>Methylobacteriaceae</taxon>
        <taxon>Methylobacterium</taxon>
    </lineage>
</organism>
<keyword evidence="3" id="KW-1185">Reference proteome</keyword>
<evidence type="ECO:0000313" key="2">
    <source>
        <dbReference type="EMBL" id="MET3868034.1"/>
    </source>
</evidence>
<gene>
    <name evidence="2" type="ORF">ABIC20_005343</name>
</gene>
<protein>
    <submittedName>
        <fullName evidence="2">Uncharacterized protein</fullName>
    </submittedName>
</protein>
<comment type="caution">
    <text evidence="2">The sequence shown here is derived from an EMBL/GenBank/DDBJ whole genome shotgun (WGS) entry which is preliminary data.</text>
</comment>
<dbReference type="Proteomes" id="UP001549119">
    <property type="component" value="Unassembled WGS sequence"/>
</dbReference>